<dbReference type="EMBL" id="NJGI01000001">
    <property type="protein sequence ID" value="PGH22239.1"/>
    <property type="molecule type" value="Genomic_DNA"/>
</dbReference>
<gene>
    <name evidence="1" type="ORF">RN96_03520</name>
</gene>
<evidence type="ECO:0000313" key="1">
    <source>
        <dbReference type="EMBL" id="PGH22239.1"/>
    </source>
</evidence>
<name>A0A2B7YMF2_FUSNP</name>
<sequence length="61" mass="7277">MGVPGGIYDYKENLKEYKSFQEKYPNSPTTELIKYYLENYKNDDINDMLADKNIEIYNRGE</sequence>
<dbReference type="Proteomes" id="UP000222862">
    <property type="component" value="Unassembled WGS sequence"/>
</dbReference>
<organism evidence="1 2">
    <name type="scientific">Fusobacterium nucleatum subsp. polymorphum</name>
    <name type="common">Fusobacterium polymorphum</name>
    <dbReference type="NCBI Taxonomy" id="76857"/>
    <lineage>
        <taxon>Bacteria</taxon>
        <taxon>Fusobacteriati</taxon>
        <taxon>Fusobacteriota</taxon>
        <taxon>Fusobacteriia</taxon>
        <taxon>Fusobacteriales</taxon>
        <taxon>Fusobacteriaceae</taxon>
        <taxon>Fusobacterium</taxon>
    </lineage>
</organism>
<accession>A0A2B7YMF2</accession>
<reference evidence="1 2" key="1">
    <citation type="submission" date="2017-06" db="EMBL/GenBank/DDBJ databases">
        <title>Genome sequencing of Fusobacterium nucleatum subsp. polymorphum KCOM 1232 (=ChDC F37).</title>
        <authorList>
            <person name="Kook J.-K."/>
            <person name="Park S.-N."/>
            <person name="Lim Y.K."/>
            <person name="Roh H."/>
        </authorList>
    </citation>
    <scope>NUCLEOTIDE SEQUENCE [LARGE SCALE GENOMIC DNA]</scope>
    <source>
        <strain evidence="2">KCOM 1232 ( ChDC F37)</strain>
    </source>
</reference>
<evidence type="ECO:0000313" key="2">
    <source>
        <dbReference type="Proteomes" id="UP000222862"/>
    </source>
</evidence>
<dbReference type="AlphaFoldDB" id="A0A2B7YMF2"/>
<dbReference type="STRING" id="76857.RO02_03055"/>
<comment type="caution">
    <text evidence="1">The sequence shown here is derived from an EMBL/GenBank/DDBJ whole genome shotgun (WGS) entry which is preliminary data.</text>
</comment>
<protein>
    <submittedName>
        <fullName evidence="1">Uncharacterized protein</fullName>
    </submittedName>
</protein>
<proteinExistence type="predicted"/>
<dbReference type="RefSeq" id="WP_098702341.1">
    <property type="nucleotide sequence ID" value="NZ_NJGI01000001.1"/>
</dbReference>